<dbReference type="Pfam" id="PF09534">
    <property type="entry name" value="Trp_oprn_chp"/>
    <property type="match status" value="1"/>
</dbReference>
<proteinExistence type="predicted"/>
<dbReference type="InterPro" id="IPR011746">
    <property type="entry name" value="Trp_synth-assoc_CHP"/>
</dbReference>
<protein>
    <recommendedName>
        <fullName evidence="4">TIGR02234 family membrane protein</fullName>
    </recommendedName>
</protein>
<reference evidence="2 3" key="1">
    <citation type="submission" date="2012-11" db="EMBL/GenBank/DDBJ databases">
        <title>The complete genome sequence of Corynebacterium maris Coryn-1 (=DSM 45190).</title>
        <authorList>
            <person name="Schaffert L."/>
            <person name="Albersmeier A."/>
            <person name="Kalinowski J."/>
            <person name="Ruckert C."/>
        </authorList>
    </citation>
    <scope>NUCLEOTIDE SEQUENCE [LARGE SCALE GENOMIC DNA]</scope>
    <source>
        <strain evidence="3">Coryn-1</strain>
    </source>
</reference>
<dbReference type="Proteomes" id="UP000015388">
    <property type="component" value="Chromosome"/>
</dbReference>
<keyword evidence="1" id="KW-0472">Membrane</keyword>
<feature type="transmembrane region" description="Helical" evidence="1">
    <location>
        <begin position="55"/>
        <end position="76"/>
    </location>
</feature>
<evidence type="ECO:0008006" key="4">
    <source>
        <dbReference type="Google" id="ProtNLM"/>
    </source>
</evidence>
<keyword evidence="3" id="KW-1185">Reference proteome</keyword>
<dbReference type="PATRIC" id="fig|1224163.3.peg.1699"/>
<name>S5SVC7_9CORY</name>
<dbReference type="NCBIfam" id="TIGR02234">
    <property type="entry name" value="trp_oprn_chp"/>
    <property type="match status" value="1"/>
</dbReference>
<dbReference type="AlphaFoldDB" id="S5SVC7"/>
<dbReference type="eggNOG" id="ENOG5033A40">
    <property type="taxonomic scope" value="Bacteria"/>
</dbReference>
<feature type="transmembrane region" description="Helical" evidence="1">
    <location>
        <begin position="83"/>
        <end position="104"/>
    </location>
</feature>
<sequence length="219" mass="22775">MTPAPTDRKASRIGALALLLAGLVLLLGSRMEWLVVDVFDDKSGAASLSVPGSSWSTEATAVALLLLAGGVAGFVLRKWGRRIVGAISALAAIGASWSPMALLAGEPDPERARQILAVGSASQRADNPVTISSWAEVTGMEVASAGPSLALMGAAVALFGGVLLAFKPGSDGPRLNKYEKKSQREAKLAEDLKTSPDSGRVIWDALDADIDPTDIDRER</sequence>
<evidence type="ECO:0000313" key="2">
    <source>
        <dbReference type="EMBL" id="AGS35164.1"/>
    </source>
</evidence>
<dbReference type="HOGENOM" id="CLU_084749_0_1_11"/>
<evidence type="ECO:0000256" key="1">
    <source>
        <dbReference type="SAM" id="Phobius"/>
    </source>
</evidence>
<dbReference type="KEGG" id="cmd:B841_08455"/>
<organism evidence="2 3">
    <name type="scientific">Corynebacterium maris DSM 45190</name>
    <dbReference type="NCBI Taxonomy" id="1224163"/>
    <lineage>
        <taxon>Bacteria</taxon>
        <taxon>Bacillati</taxon>
        <taxon>Actinomycetota</taxon>
        <taxon>Actinomycetes</taxon>
        <taxon>Mycobacteriales</taxon>
        <taxon>Corynebacteriaceae</taxon>
        <taxon>Corynebacterium</taxon>
    </lineage>
</organism>
<feature type="transmembrane region" description="Helical" evidence="1">
    <location>
        <begin position="149"/>
        <end position="166"/>
    </location>
</feature>
<evidence type="ECO:0000313" key="3">
    <source>
        <dbReference type="Proteomes" id="UP000015388"/>
    </source>
</evidence>
<dbReference type="InterPro" id="IPR019051">
    <property type="entry name" value="Trp_biosyn_TM_oprn/chp"/>
</dbReference>
<keyword evidence="1" id="KW-0812">Transmembrane</keyword>
<gene>
    <name evidence="2" type="ORF">B841_08455</name>
</gene>
<dbReference type="STRING" id="1224163.B841_08455"/>
<dbReference type="EMBL" id="CP003924">
    <property type="protein sequence ID" value="AGS35164.1"/>
    <property type="molecule type" value="Genomic_DNA"/>
</dbReference>
<accession>S5SVC7</accession>
<keyword evidence="1" id="KW-1133">Transmembrane helix</keyword>